<evidence type="ECO:0000313" key="2">
    <source>
        <dbReference type="EMBL" id="MTD93881.1"/>
    </source>
</evidence>
<accession>A0A6I3KME1</accession>
<sequence length="286" mass="32152">MSNEAPTDLPYRLPWRSADVRIGAHRGKHEGAGGLFRDAVPLLRNPDPRRLDLRVSARDPFEGLHVRRFEQKTSVAVYTLVDVSASMGFRGSTDKMRLAADLCSALAASVRRAGDAFGLIGCDETVQPELRFLATRARGSEIEMLRRLSTFVPTGRSARGLIDAAALIGGRRKLVFLVSDFYMPREDIEDIFAALAHHDVLPIVLSDSLEIEKLPRWGILSLTDLEIGRRRLVVMRPRLREAWQRRSGRRRAELKAIAARFGRQPFEIRDRIDWDKLGAYLVGDAA</sequence>
<protein>
    <submittedName>
        <fullName evidence="2">DUF58 domain-containing protein</fullName>
    </submittedName>
</protein>
<dbReference type="SUPFAM" id="SSF53300">
    <property type="entry name" value="vWA-like"/>
    <property type="match status" value="1"/>
</dbReference>
<dbReference type="AlphaFoldDB" id="A0A6I3KME1"/>
<organism evidence="2 3">
    <name type="scientific">Hyphomicrobium album</name>
    <dbReference type="NCBI Taxonomy" id="2665159"/>
    <lineage>
        <taxon>Bacteria</taxon>
        <taxon>Pseudomonadati</taxon>
        <taxon>Pseudomonadota</taxon>
        <taxon>Alphaproteobacteria</taxon>
        <taxon>Hyphomicrobiales</taxon>
        <taxon>Hyphomicrobiaceae</taxon>
        <taxon>Hyphomicrobium</taxon>
    </lineage>
</organism>
<name>A0A6I3KME1_9HYPH</name>
<proteinExistence type="predicted"/>
<feature type="domain" description="DUF58" evidence="1">
    <location>
        <begin position="48"/>
        <end position="252"/>
    </location>
</feature>
<dbReference type="CDD" id="cd00198">
    <property type="entry name" value="vWFA"/>
    <property type="match status" value="1"/>
</dbReference>
<reference evidence="2 3" key="1">
    <citation type="submission" date="2019-11" db="EMBL/GenBank/DDBJ databases">
        <title>Identification of a novel strain.</title>
        <authorList>
            <person name="Xu Q."/>
            <person name="Wang G."/>
        </authorList>
    </citation>
    <scope>NUCLEOTIDE SEQUENCE [LARGE SCALE GENOMIC DNA]</scope>
    <source>
        <strain evidence="3">xq</strain>
    </source>
</reference>
<comment type="caution">
    <text evidence="2">The sequence shown here is derived from an EMBL/GenBank/DDBJ whole genome shotgun (WGS) entry which is preliminary data.</text>
</comment>
<gene>
    <name evidence="2" type="ORF">GIW81_05975</name>
</gene>
<dbReference type="RefSeq" id="WP_154738378.1">
    <property type="nucleotide sequence ID" value="NZ_WMBQ01000001.1"/>
</dbReference>
<dbReference type="PANTHER" id="PTHR33608">
    <property type="entry name" value="BLL2464 PROTEIN"/>
    <property type="match status" value="1"/>
</dbReference>
<dbReference type="Pfam" id="PF01882">
    <property type="entry name" value="DUF58"/>
    <property type="match status" value="1"/>
</dbReference>
<dbReference type="Proteomes" id="UP000440694">
    <property type="component" value="Unassembled WGS sequence"/>
</dbReference>
<dbReference type="InterPro" id="IPR036465">
    <property type="entry name" value="vWFA_dom_sf"/>
</dbReference>
<dbReference type="InterPro" id="IPR002881">
    <property type="entry name" value="DUF58"/>
</dbReference>
<dbReference type="Gene3D" id="3.40.50.410">
    <property type="entry name" value="von Willebrand factor, type A domain"/>
    <property type="match status" value="1"/>
</dbReference>
<dbReference type="PANTHER" id="PTHR33608:SF6">
    <property type="entry name" value="BLL2464 PROTEIN"/>
    <property type="match status" value="1"/>
</dbReference>
<dbReference type="EMBL" id="WMBQ01000001">
    <property type="protein sequence ID" value="MTD93881.1"/>
    <property type="molecule type" value="Genomic_DNA"/>
</dbReference>
<evidence type="ECO:0000313" key="3">
    <source>
        <dbReference type="Proteomes" id="UP000440694"/>
    </source>
</evidence>
<keyword evidence="3" id="KW-1185">Reference proteome</keyword>
<evidence type="ECO:0000259" key="1">
    <source>
        <dbReference type="Pfam" id="PF01882"/>
    </source>
</evidence>